<keyword evidence="4 5" id="KW-0067">ATP-binding</keyword>
<dbReference type="PROSITE" id="PS50011">
    <property type="entry name" value="PROTEIN_KINASE_DOM"/>
    <property type="match status" value="1"/>
</dbReference>
<dbReference type="CDD" id="cd14014">
    <property type="entry name" value="STKc_PknB_like"/>
    <property type="match status" value="1"/>
</dbReference>
<gene>
    <name evidence="8" type="primary">pknD_3</name>
    <name evidence="8" type="ORF">Hsar01_00622</name>
</gene>
<dbReference type="Gene3D" id="3.30.200.20">
    <property type="entry name" value="Phosphorylase Kinase, domain 1"/>
    <property type="match status" value="1"/>
</dbReference>
<dbReference type="EMBL" id="BAABRI010000003">
    <property type="protein sequence ID" value="GAA5481413.1"/>
    <property type="molecule type" value="Genomic_DNA"/>
</dbReference>
<dbReference type="PROSITE" id="PS00107">
    <property type="entry name" value="PROTEIN_KINASE_ATP"/>
    <property type="match status" value="1"/>
</dbReference>
<keyword evidence="6" id="KW-0812">Transmembrane</keyword>
<evidence type="ECO:0000256" key="5">
    <source>
        <dbReference type="PROSITE-ProRule" id="PRU10141"/>
    </source>
</evidence>
<keyword evidence="9" id="KW-1185">Reference proteome</keyword>
<evidence type="ECO:0000256" key="6">
    <source>
        <dbReference type="SAM" id="Phobius"/>
    </source>
</evidence>
<proteinExistence type="predicted"/>
<evidence type="ECO:0000256" key="3">
    <source>
        <dbReference type="ARBA" id="ARBA00022777"/>
    </source>
</evidence>
<evidence type="ECO:0000256" key="2">
    <source>
        <dbReference type="ARBA" id="ARBA00022741"/>
    </source>
</evidence>
<dbReference type="InterPro" id="IPR000719">
    <property type="entry name" value="Prot_kinase_dom"/>
</dbReference>
<dbReference type="PROSITE" id="PS00108">
    <property type="entry name" value="PROTEIN_KINASE_ST"/>
    <property type="match status" value="1"/>
</dbReference>
<accession>A0ABP9UNQ5</accession>
<feature type="binding site" evidence="5">
    <location>
        <position position="69"/>
    </location>
    <ligand>
        <name>ATP</name>
        <dbReference type="ChEBI" id="CHEBI:30616"/>
    </ligand>
</feature>
<dbReference type="InterPro" id="IPR008271">
    <property type="entry name" value="Ser/Thr_kinase_AS"/>
</dbReference>
<dbReference type="PANTHER" id="PTHR43289:SF6">
    <property type="entry name" value="SERINE_THREONINE-PROTEIN KINASE NEKL-3"/>
    <property type="match status" value="1"/>
</dbReference>
<evidence type="ECO:0000313" key="8">
    <source>
        <dbReference type="EMBL" id="GAA5481413.1"/>
    </source>
</evidence>
<comment type="caution">
    <text evidence="8">The sequence shown here is derived from an EMBL/GenBank/DDBJ whole genome shotgun (WGS) entry which is preliminary data.</text>
</comment>
<keyword evidence="2 5" id="KW-0547">Nucleotide-binding</keyword>
<evidence type="ECO:0000259" key="7">
    <source>
        <dbReference type="PROSITE" id="PS50011"/>
    </source>
</evidence>
<protein>
    <submittedName>
        <fullName evidence="8">Serine/threonine-protein kinase PknD</fullName>
    </submittedName>
</protein>
<evidence type="ECO:0000313" key="9">
    <source>
        <dbReference type="Proteomes" id="UP001476282"/>
    </source>
</evidence>
<dbReference type="GO" id="GO:0016301">
    <property type="term" value="F:kinase activity"/>
    <property type="evidence" value="ECO:0007669"/>
    <property type="project" value="UniProtKB-KW"/>
</dbReference>
<feature type="transmembrane region" description="Helical" evidence="6">
    <location>
        <begin position="389"/>
        <end position="411"/>
    </location>
</feature>
<evidence type="ECO:0000256" key="4">
    <source>
        <dbReference type="ARBA" id="ARBA00022840"/>
    </source>
</evidence>
<keyword evidence="6" id="KW-0472">Membrane</keyword>
<keyword evidence="6" id="KW-1133">Transmembrane helix</keyword>
<dbReference type="InterPro" id="IPR011009">
    <property type="entry name" value="Kinase-like_dom_sf"/>
</dbReference>
<reference evidence="8 9" key="1">
    <citation type="submission" date="2024-02" db="EMBL/GenBank/DDBJ databases">
        <title>Haloferula sargassicola NBRC 104335.</title>
        <authorList>
            <person name="Ichikawa N."/>
            <person name="Katano-Makiyama Y."/>
            <person name="Hidaka K."/>
        </authorList>
    </citation>
    <scope>NUCLEOTIDE SEQUENCE [LARGE SCALE GENOMIC DNA]</scope>
    <source>
        <strain evidence="8 9">NBRC 104335</strain>
    </source>
</reference>
<dbReference type="InterPro" id="IPR017441">
    <property type="entry name" value="Protein_kinase_ATP_BS"/>
</dbReference>
<dbReference type="Proteomes" id="UP001476282">
    <property type="component" value="Unassembled WGS sequence"/>
</dbReference>
<dbReference type="Pfam" id="PF00069">
    <property type="entry name" value="Pkinase"/>
    <property type="match status" value="1"/>
</dbReference>
<feature type="domain" description="Protein kinase" evidence="7">
    <location>
        <begin position="40"/>
        <end position="298"/>
    </location>
</feature>
<dbReference type="PANTHER" id="PTHR43289">
    <property type="entry name" value="MITOGEN-ACTIVATED PROTEIN KINASE KINASE KINASE 20-RELATED"/>
    <property type="match status" value="1"/>
</dbReference>
<dbReference type="Gene3D" id="1.10.510.10">
    <property type="entry name" value="Transferase(Phosphotransferase) domain 1"/>
    <property type="match status" value="1"/>
</dbReference>
<organism evidence="8 9">
    <name type="scientific">Haloferula sargassicola</name>
    <dbReference type="NCBI Taxonomy" id="490096"/>
    <lineage>
        <taxon>Bacteria</taxon>
        <taxon>Pseudomonadati</taxon>
        <taxon>Verrucomicrobiota</taxon>
        <taxon>Verrucomicrobiia</taxon>
        <taxon>Verrucomicrobiales</taxon>
        <taxon>Verrucomicrobiaceae</taxon>
        <taxon>Haloferula</taxon>
    </lineage>
</organism>
<sequence length="812" mass="87341">MGLCPECLLAAGFSASPEIGGAGSFVPPPPEELAPGFPDLEILELLGRGGMGAVYKARQRRLDRLVALKILPPGLGDDPSFSSRFEREARALAKLQHPNIVTLFEFGESGGQFYFLMEYVEGATLRQLLKNGGLPPREALAIVAQVCDALQFAHDHGIVHRDIKPENILIASKGGVKIADFGVVRIVTGESGEVPAAPPGVQDPGQTEVGKVIGTPSYMAPEQKEHPSDVDHRADVYALGVVFYEMLTGELPGQPIEVPSGKIGIDVRLDEVVLRALEREPARRYQEVREMRTSVETIAATPENGAAAGGAAKGGDDFTPQVMLPVGGAILASSLIAALLFATGFLTAALAVFVSGLTFAMVFGATRMLREPRQAGDSTGSSRVTGRRLLAWTAACLLVAALGVGIGFWIAQGGEFRRRFGTMHHPVRAAVSDPAKFATAVEVEAALRDAITARMRDAGYEPESVSVYVTPDLEEAECRLGRVSKGGLFSDPWNGSFELEPQGGNTWRVEGRGELGALKFSVSVPPAGRGDARPEPGNTEARIRFSAEKQLLLVDIHKGDQFQLLNLNTGEFEPLPAGFSKKSDQEQKQWVTESDTDLMLNLIGDQWGLFTIESKAVELVKVDDTLWRQEAIDAGEIARLLNSPPMASKSLSGFRAYLLGSDPELPMTFLYRTAAGTAGLLQITEFRKSPRAAKVLVKIAETQPGAATKDLGATGLESAKAETALVRKRVEAGLAPTLDLLIAEEKEALLRAREEGRPASAIARIKVRFARERLEMKQARFDAGVISQAELDAARRDLRNAEAEMEQTSSHN</sequence>
<dbReference type="SMART" id="SM00220">
    <property type="entry name" value="S_TKc"/>
    <property type="match status" value="1"/>
</dbReference>
<evidence type="ECO:0000256" key="1">
    <source>
        <dbReference type="ARBA" id="ARBA00022679"/>
    </source>
</evidence>
<feature type="transmembrane region" description="Helical" evidence="6">
    <location>
        <begin position="348"/>
        <end position="369"/>
    </location>
</feature>
<keyword evidence="3 8" id="KW-0418">Kinase</keyword>
<name>A0ABP9UNQ5_9BACT</name>
<dbReference type="SUPFAM" id="SSF56112">
    <property type="entry name" value="Protein kinase-like (PK-like)"/>
    <property type="match status" value="1"/>
</dbReference>
<keyword evidence="1" id="KW-0808">Transferase</keyword>